<sequence length="64" mass="7545">MSRAVYLLETKFQAALRTATKTDLEKRVVRTVHKRISQEINKRLASDWILFYNKENSNVSSLFQ</sequence>
<reference evidence="2" key="1">
    <citation type="submission" date="2017-02" db="EMBL/GenBank/DDBJ databases">
        <authorList>
            <person name="Varghese N."/>
            <person name="Submissions S."/>
        </authorList>
    </citation>
    <scope>NUCLEOTIDE SEQUENCE [LARGE SCALE GENOMIC DNA]</scope>
    <source>
        <strain evidence="2">ATCC BAA-1030</strain>
    </source>
</reference>
<protein>
    <submittedName>
        <fullName evidence="1">Uncharacterized protein</fullName>
    </submittedName>
</protein>
<dbReference type="STRING" id="263852.SAMN02745116_02365"/>
<accession>A0A1T4QXQ6</accession>
<dbReference type="Proteomes" id="UP000190328">
    <property type="component" value="Unassembled WGS sequence"/>
</dbReference>
<dbReference type="EMBL" id="FUXI01000035">
    <property type="protein sequence ID" value="SKA08540.1"/>
    <property type="molecule type" value="Genomic_DNA"/>
</dbReference>
<proteinExistence type="predicted"/>
<dbReference type="AlphaFoldDB" id="A0A1T4QXQ6"/>
<evidence type="ECO:0000313" key="2">
    <source>
        <dbReference type="Proteomes" id="UP000190328"/>
    </source>
</evidence>
<gene>
    <name evidence="1" type="ORF">SAMN02745116_02365</name>
</gene>
<organism evidence="1 2">
    <name type="scientific">Pilibacter termitis</name>
    <dbReference type="NCBI Taxonomy" id="263852"/>
    <lineage>
        <taxon>Bacteria</taxon>
        <taxon>Bacillati</taxon>
        <taxon>Bacillota</taxon>
        <taxon>Bacilli</taxon>
        <taxon>Lactobacillales</taxon>
        <taxon>Enterococcaceae</taxon>
        <taxon>Pilibacter</taxon>
    </lineage>
</organism>
<keyword evidence="2" id="KW-1185">Reference proteome</keyword>
<dbReference type="RefSeq" id="WP_078808263.1">
    <property type="nucleotide sequence ID" value="NZ_FUXI01000035.1"/>
</dbReference>
<name>A0A1T4QXQ6_9ENTE</name>
<evidence type="ECO:0000313" key="1">
    <source>
        <dbReference type="EMBL" id="SKA08540.1"/>
    </source>
</evidence>